<evidence type="ECO:0000256" key="10">
    <source>
        <dbReference type="SAM" id="MobiDB-lite"/>
    </source>
</evidence>
<evidence type="ECO:0000313" key="13">
    <source>
        <dbReference type="EMBL" id="PAA61705.1"/>
    </source>
</evidence>
<evidence type="ECO:0000256" key="4">
    <source>
        <dbReference type="ARBA" id="ARBA00022475"/>
    </source>
</evidence>
<sequence length="534" mass="58361">MNPLKLTSWPLILTAVLFIPARLVTAQQQWEFGHSSNYRHRDNWVSRRLPCPHDSASLPRAESPNLIGLSRPLLVQRKLLLPAEGETALILFDGAGLKAFDETSASGSAGSNSEDQKRCSSDDRIRDAAYNLTEPLDWFRPDNWARNQSQREFFDALPVDRLPGPCDSVRFKDDATYFVKMLGRGETVTVGQLEICGRTFTGGESNDDSSKRLQDFWRQSPLANRQFLWSSGEDSDDPPFSLGSFGSGDPRDCEVPLPVQSASLMSRVCSGFVDAEAAPCSNPIPAAEVSGACADLCGSVALLIRSETISLKKLLNQLLKALQDKPASLRLSAFRTSRIEPTYQLVLRLRRHASDGSDADAGKLSVIKALRWLEKNAAGMRFSIVQTLKSGDMAAYAARTGALSGGAAASLTASLIVIFMLLIVGAAVFAIVFIGRRRGWAIHCDIHPRRLWQQWLLWRHQTLEETTGVEFSTASGTVGFTSGSDSIWTSSSSSSQNQAVSVAMAFTNPIYDVSQPDTADVEAKDESTVADHEL</sequence>
<evidence type="ECO:0000256" key="11">
    <source>
        <dbReference type="SAM" id="Phobius"/>
    </source>
</evidence>
<keyword evidence="9 11" id="KW-0472">Membrane</keyword>
<keyword evidence="8 11" id="KW-1133">Transmembrane helix</keyword>
<keyword evidence="14" id="KW-1185">Reference proteome</keyword>
<dbReference type="Pfam" id="PF14828">
    <property type="entry name" value="Amnionless"/>
    <property type="match status" value="1"/>
</dbReference>
<dbReference type="GO" id="GO:0015031">
    <property type="term" value="P:protein transport"/>
    <property type="evidence" value="ECO:0007669"/>
    <property type="project" value="UniProtKB-KW"/>
</dbReference>
<dbReference type="GO" id="GO:0030139">
    <property type="term" value="C:endocytic vesicle"/>
    <property type="evidence" value="ECO:0007669"/>
    <property type="project" value="TreeGrafter"/>
</dbReference>
<organism evidence="13 14">
    <name type="scientific">Macrostomum lignano</name>
    <dbReference type="NCBI Taxonomy" id="282301"/>
    <lineage>
        <taxon>Eukaryota</taxon>
        <taxon>Metazoa</taxon>
        <taxon>Spiralia</taxon>
        <taxon>Lophotrochozoa</taxon>
        <taxon>Platyhelminthes</taxon>
        <taxon>Rhabditophora</taxon>
        <taxon>Macrostomorpha</taxon>
        <taxon>Macrostomida</taxon>
        <taxon>Macrostomidae</taxon>
        <taxon>Macrostomum</taxon>
    </lineage>
</organism>
<comment type="caution">
    <text evidence="13">The sequence shown here is derived from an EMBL/GenBank/DDBJ whole genome shotgun (WGS) entry which is preliminary data.</text>
</comment>
<evidence type="ECO:0000256" key="5">
    <source>
        <dbReference type="ARBA" id="ARBA00022692"/>
    </source>
</evidence>
<evidence type="ECO:0000256" key="9">
    <source>
        <dbReference type="ARBA" id="ARBA00023136"/>
    </source>
</evidence>
<dbReference type="PANTHER" id="PTHR14995:SF2">
    <property type="entry name" value="PROTEIN AMNIONLESS"/>
    <property type="match status" value="1"/>
</dbReference>
<evidence type="ECO:0000256" key="6">
    <source>
        <dbReference type="ARBA" id="ARBA00022729"/>
    </source>
</evidence>
<keyword evidence="3" id="KW-0813">Transport</keyword>
<dbReference type="EMBL" id="NIVC01002005">
    <property type="protein sequence ID" value="PAA61705.1"/>
    <property type="molecule type" value="Genomic_DNA"/>
</dbReference>
<feature type="chain" id="PRO_5013215667" description="Protein amnionless" evidence="12">
    <location>
        <begin position="27"/>
        <end position="534"/>
    </location>
</feature>
<evidence type="ECO:0000256" key="12">
    <source>
        <dbReference type="SAM" id="SignalP"/>
    </source>
</evidence>
<keyword evidence="7" id="KW-0653">Protein transport</keyword>
<keyword evidence="4" id="KW-1003">Cell membrane</keyword>
<dbReference type="STRING" id="282301.A0A267EJK5"/>
<feature type="region of interest" description="Disordered" evidence="10">
    <location>
        <begin position="103"/>
        <end position="122"/>
    </location>
</feature>
<gene>
    <name evidence="13" type="ORF">BOX15_Mlig032508g1</name>
</gene>
<feature type="signal peptide" evidence="12">
    <location>
        <begin position="1"/>
        <end position="26"/>
    </location>
</feature>
<proteinExistence type="predicted"/>
<reference evidence="13 14" key="1">
    <citation type="submission" date="2017-06" db="EMBL/GenBank/DDBJ databases">
        <title>A platform for efficient transgenesis in Macrostomum lignano, a flatworm model organism for stem cell research.</title>
        <authorList>
            <person name="Berezikov E."/>
        </authorList>
    </citation>
    <scope>NUCLEOTIDE SEQUENCE [LARGE SCALE GENOMIC DNA]</scope>
    <source>
        <strain evidence="13">DV1</strain>
        <tissue evidence="13">Whole organism</tissue>
    </source>
</reference>
<dbReference type="Proteomes" id="UP000215902">
    <property type="component" value="Unassembled WGS sequence"/>
</dbReference>
<dbReference type="AlphaFoldDB" id="A0A267EJK5"/>
<evidence type="ECO:0000256" key="2">
    <source>
        <dbReference type="ARBA" id="ARBA00021200"/>
    </source>
</evidence>
<keyword evidence="6 12" id="KW-0732">Signal</keyword>
<evidence type="ECO:0000256" key="3">
    <source>
        <dbReference type="ARBA" id="ARBA00022448"/>
    </source>
</evidence>
<accession>A0A267EJK5</accession>
<keyword evidence="5 11" id="KW-0812">Transmembrane</keyword>
<evidence type="ECO:0000256" key="7">
    <source>
        <dbReference type="ARBA" id="ARBA00022927"/>
    </source>
</evidence>
<name>A0A267EJK5_9PLAT</name>
<feature type="compositionally biased region" description="Polar residues" evidence="10">
    <location>
        <begin position="103"/>
        <end position="113"/>
    </location>
</feature>
<dbReference type="GO" id="GO:0006898">
    <property type="term" value="P:receptor-mediated endocytosis"/>
    <property type="evidence" value="ECO:0007669"/>
    <property type="project" value="TreeGrafter"/>
</dbReference>
<evidence type="ECO:0000256" key="1">
    <source>
        <dbReference type="ARBA" id="ARBA00004251"/>
    </source>
</evidence>
<dbReference type="InterPro" id="IPR026112">
    <property type="entry name" value="AMN"/>
</dbReference>
<dbReference type="PANTHER" id="PTHR14995">
    <property type="entry name" value="AMNIONLESS"/>
    <property type="match status" value="1"/>
</dbReference>
<feature type="transmembrane region" description="Helical" evidence="11">
    <location>
        <begin position="413"/>
        <end position="434"/>
    </location>
</feature>
<dbReference type="GO" id="GO:0016324">
    <property type="term" value="C:apical plasma membrane"/>
    <property type="evidence" value="ECO:0007669"/>
    <property type="project" value="TreeGrafter"/>
</dbReference>
<evidence type="ECO:0000313" key="14">
    <source>
        <dbReference type="Proteomes" id="UP000215902"/>
    </source>
</evidence>
<comment type="subcellular location">
    <subcellularLocation>
        <location evidence="1">Cell membrane</location>
        <topology evidence="1">Single-pass type I membrane protein</topology>
    </subcellularLocation>
</comment>
<evidence type="ECO:0000256" key="8">
    <source>
        <dbReference type="ARBA" id="ARBA00022989"/>
    </source>
</evidence>
<protein>
    <recommendedName>
        <fullName evidence="2">Protein amnionless</fullName>
    </recommendedName>
</protein>